<dbReference type="KEGG" id="fmr:Fuma_04997"/>
<dbReference type="PANTHER" id="PTHR42887:SF2">
    <property type="entry name" value="OS12G0638800 PROTEIN"/>
    <property type="match status" value="1"/>
</dbReference>
<dbReference type="NCBIfam" id="TIGR00275">
    <property type="entry name" value="aminoacetone oxidase family FAD-binding enzyme"/>
    <property type="match status" value="1"/>
</dbReference>
<dbReference type="PANTHER" id="PTHR42887">
    <property type="entry name" value="OS12G0638800 PROTEIN"/>
    <property type="match status" value="1"/>
</dbReference>
<dbReference type="Pfam" id="PF03486">
    <property type="entry name" value="HI0933_like"/>
    <property type="match status" value="1"/>
</dbReference>
<keyword evidence="2" id="KW-0285">Flavoprotein</keyword>
<dbReference type="RefSeq" id="WP_218922292.1">
    <property type="nucleotide sequence ID" value="NZ_CP017641.1"/>
</dbReference>
<comment type="cofactor">
    <cofactor evidence="1">
        <name>FAD</name>
        <dbReference type="ChEBI" id="CHEBI:57692"/>
    </cofactor>
</comment>
<proteinExistence type="predicted"/>
<protein>
    <submittedName>
        <fullName evidence="6">Putative FAD-binding dehydrogenase</fullName>
    </submittedName>
</protein>
<dbReference type="PRINTS" id="PR00411">
    <property type="entry name" value="PNDRDTASEI"/>
</dbReference>
<feature type="domain" description="RsdA/BaiN/AoA(So)-like Rossmann fold-like" evidence="4">
    <location>
        <begin position="13"/>
        <end position="444"/>
    </location>
</feature>
<evidence type="ECO:0000256" key="1">
    <source>
        <dbReference type="ARBA" id="ARBA00001974"/>
    </source>
</evidence>
<dbReference type="InterPro" id="IPR023166">
    <property type="entry name" value="BaiN-like_dom_sf"/>
</dbReference>
<evidence type="ECO:0000259" key="5">
    <source>
        <dbReference type="Pfam" id="PF22780"/>
    </source>
</evidence>
<dbReference type="SUPFAM" id="SSF160996">
    <property type="entry name" value="HI0933 insert domain-like"/>
    <property type="match status" value="1"/>
</dbReference>
<dbReference type="Gene3D" id="3.50.50.60">
    <property type="entry name" value="FAD/NAD(P)-binding domain"/>
    <property type="match status" value="1"/>
</dbReference>
<dbReference type="Gene3D" id="1.10.8.260">
    <property type="entry name" value="HI0933 insert domain-like"/>
    <property type="match status" value="1"/>
</dbReference>
<dbReference type="InterPro" id="IPR055178">
    <property type="entry name" value="RsdA/BaiN/AoA(So)-like_dom"/>
</dbReference>
<keyword evidence="7" id="KW-1185">Reference proteome</keyword>
<reference evidence="6 7" key="1">
    <citation type="journal article" date="2016" name="Front. Microbiol.">
        <title>Fuerstia marisgermanicae gen. nov., sp. nov., an Unusual Member of the Phylum Planctomycetes from the German Wadden Sea.</title>
        <authorList>
            <person name="Kohn T."/>
            <person name="Heuer A."/>
            <person name="Jogler M."/>
            <person name="Vollmers J."/>
            <person name="Boedeker C."/>
            <person name="Bunk B."/>
            <person name="Rast P."/>
            <person name="Borchert D."/>
            <person name="Glockner I."/>
            <person name="Freese H.M."/>
            <person name="Klenk H.P."/>
            <person name="Overmann J."/>
            <person name="Kaster A.K."/>
            <person name="Rohde M."/>
            <person name="Wiegand S."/>
            <person name="Jogler C."/>
        </authorList>
    </citation>
    <scope>NUCLEOTIDE SEQUENCE [LARGE SCALE GENOMIC DNA]</scope>
    <source>
        <strain evidence="6 7">NH11</strain>
    </source>
</reference>
<dbReference type="AlphaFoldDB" id="A0A1P8WMS9"/>
<dbReference type="SUPFAM" id="SSF51905">
    <property type="entry name" value="FAD/NAD(P)-binding domain"/>
    <property type="match status" value="1"/>
</dbReference>
<dbReference type="InterPro" id="IPR036188">
    <property type="entry name" value="FAD/NAD-bd_sf"/>
</dbReference>
<evidence type="ECO:0000313" key="6">
    <source>
        <dbReference type="EMBL" id="APZ95341.1"/>
    </source>
</evidence>
<sequence>MSTAGRIQDDQIHDVIIIGAGAAGLMAAGSAASRGKRVLLLEKNRKLGVKILMSGGTRCNITHNCDAKGIANAFGRQGKFLRSPLAALSPAEVIEKIEGQGVATKVESTGKIFPVSNKAIDVRDALVRLATEAGATILTEQPVVAANAIPAVSSSNGQPGTTEHSTSLFRVQTETHSFVASKLLITTGGRSYPGCGTTGDGYAWAEQFGHSIAPTIPALAPVVCHLDWVHGLKGITIEDVGLSIMPVAVEGSKSKRKPLDNGRGPLLFTHFGFSGPTVMNLSRIISRAAAGEPSELTNIVLRCDFLPSTSLEDLTAQFRQQSQSGGRQAASSLLLSFFPRRLAEALLEQASIEPTQRLAELSKQHTQRLVDAVKRTDFPIHGTLGYGKAEVTAGGVRLNEVDSRDMQSKRQPGLYLAGEVLDLDGPIGGFNFQAAFSTGWLAGQHV</sequence>
<dbReference type="Pfam" id="PF22780">
    <property type="entry name" value="HI0933_like_1st"/>
    <property type="match status" value="1"/>
</dbReference>
<evidence type="ECO:0000256" key="2">
    <source>
        <dbReference type="ARBA" id="ARBA00022630"/>
    </source>
</evidence>
<name>A0A1P8WMS9_9PLAN</name>
<accession>A0A1P8WMS9</accession>
<feature type="domain" description="RsdA/BaiN/AoA(So)-like insert" evidence="5">
    <location>
        <begin position="217"/>
        <end position="391"/>
    </location>
</feature>
<dbReference type="InterPro" id="IPR004792">
    <property type="entry name" value="BaiN-like"/>
</dbReference>
<dbReference type="Gene3D" id="2.40.30.10">
    <property type="entry name" value="Translation factors"/>
    <property type="match status" value="1"/>
</dbReference>
<evidence type="ECO:0000259" key="4">
    <source>
        <dbReference type="Pfam" id="PF03486"/>
    </source>
</evidence>
<organism evidence="6 7">
    <name type="scientific">Fuerstiella marisgermanici</name>
    <dbReference type="NCBI Taxonomy" id="1891926"/>
    <lineage>
        <taxon>Bacteria</taxon>
        <taxon>Pseudomonadati</taxon>
        <taxon>Planctomycetota</taxon>
        <taxon>Planctomycetia</taxon>
        <taxon>Planctomycetales</taxon>
        <taxon>Planctomycetaceae</taxon>
        <taxon>Fuerstiella</taxon>
    </lineage>
</organism>
<dbReference type="InterPro" id="IPR057661">
    <property type="entry name" value="RsdA/BaiN/AoA(So)_Rossmann"/>
</dbReference>
<dbReference type="Proteomes" id="UP000187735">
    <property type="component" value="Chromosome"/>
</dbReference>
<dbReference type="STRING" id="1891926.Fuma_04997"/>
<gene>
    <name evidence="6" type="ORF">Fuma_04997</name>
</gene>
<keyword evidence="3" id="KW-0274">FAD</keyword>
<dbReference type="EMBL" id="CP017641">
    <property type="protein sequence ID" value="APZ95341.1"/>
    <property type="molecule type" value="Genomic_DNA"/>
</dbReference>
<evidence type="ECO:0000256" key="3">
    <source>
        <dbReference type="ARBA" id="ARBA00022827"/>
    </source>
</evidence>
<evidence type="ECO:0000313" key="7">
    <source>
        <dbReference type="Proteomes" id="UP000187735"/>
    </source>
</evidence>